<evidence type="ECO:0000313" key="2">
    <source>
        <dbReference type="Proteomes" id="UP001583193"/>
    </source>
</evidence>
<dbReference type="EMBL" id="JAVDPF010000021">
    <property type="protein sequence ID" value="KAL1873643.1"/>
    <property type="molecule type" value="Genomic_DNA"/>
</dbReference>
<organism evidence="1 2">
    <name type="scientific">Paecilomyces lecythidis</name>
    <dbReference type="NCBI Taxonomy" id="3004212"/>
    <lineage>
        <taxon>Eukaryota</taxon>
        <taxon>Fungi</taxon>
        <taxon>Dikarya</taxon>
        <taxon>Ascomycota</taxon>
        <taxon>Pezizomycotina</taxon>
        <taxon>Eurotiomycetes</taxon>
        <taxon>Eurotiomycetidae</taxon>
        <taxon>Eurotiales</taxon>
        <taxon>Thermoascaceae</taxon>
        <taxon>Paecilomyces</taxon>
    </lineage>
</organism>
<evidence type="ECO:0000313" key="1">
    <source>
        <dbReference type="EMBL" id="KAL1873643.1"/>
    </source>
</evidence>
<reference evidence="1 2" key="1">
    <citation type="journal article" date="2024" name="IMA Fungus">
        <title>IMA Genome - F19 : A genome assembly and annotation guide to empower mycologists, including annotated draft genome sequences of Ceratocystis pirilliformis, Diaporthe australafricana, Fusarium ophioides, Paecilomyces lecythidis, and Sporothrix stenoceras.</title>
        <authorList>
            <person name="Aylward J."/>
            <person name="Wilson A.M."/>
            <person name="Visagie C.M."/>
            <person name="Spraker J."/>
            <person name="Barnes I."/>
            <person name="Buitendag C."/>
            <person name="Ceriani C."/>
            <person name="Del Mar Angel L."/>
            <person name="du Plessis D."/>
            <person name="Fuchs T."/>
            <person name="Gasser K."/>
            <person name="Kramer D."/>
            <person name="Li W."/>
            <person name="Munsamy K."/>
            <person name="Piso A."/>
            <person name="Price J.L."/>
            <person name="Sonnekus B."/>
            <person name="Thomas C."/>
            <person name="van der Nest A."/>
            <person name="van Dijk A."/>
            <person name="van Heerden A."/>
            <person name="van Vuuren N."/>
            <person name="Yilmaz N."/>
            <person name="Duong T.A."/>
            <person name="van der Merwe N.A."/>
            <person name="Wingfield M.J."/>
            <person name="Wingfield B.D."/>
        </authorList>
    </citation>
    <scope>NUCLEOTIDE SEQUENCE [LARGE SCALE GENOMIC DNA]</scope>
    <source>
        <strain evidence="1 2">CMW 18167</strain>
    </source>
</reference>
<accession>A0ABR3XDF0</accession>
<name>A0ABR3XDF0_9EURO</name>
<comment type="caution">
    <text evidence="1">The sequence shown here is derived from an EMBL/GenBank/DDBJ whole genome shotgun (WGS) entry which is preliminary data.</text>
</comment>
<dbReference type="Proteomes" id="UP001583193">
    <property type="component" value="Unassembled WGS sequence"/>
</dbReference>
<gene>
    <name evidence="1" type="ORF">Plec18167_006160</name>
</gene>
<proteinExistence type="predicted"/>
<keyword evidence="2" id="KW-1185">Reference proteome</keyword>
<sequence>MAFVMSLIRNAHGTHVEGHVKIMQTDPPTVNVTHSASVYVKNIITIITTADLQTMSAYGHGQTERFTFQGTEYVTPWTLMEGSPSVTVSTSRASLLDVDGKAIACALGLHFFFYVLSKIMLAGD</sequence>
<protein>
    <submittedName>
        <fullName evidence="1">Uncharacterized protein</fullName>
    </submittedName>
</protein>